<sequence length="335" mass="37148">MAASNRHRKLLQDTTSFIVIHPGYYCTPQCNLQLNPTGLCVPGCLFICPSICRIIDSSLPPSSSFSPATSPYPSTSSPTTEHHHPSLSLPLRISLIFLFVTFSLFFLYTLCKFYTLWYRSRRHRTPPSSSPENYGTNGDEFVDHPIWYIRTTGLETSVINAISVVKFDKDGGVVEGSDCSVCLSEFEADETLRLLPNCKHAFHVSCIDTWLRSHTNCPLCRAGIVDNTVDLPSPEQNRDDVGLMGEIDLGISMISEDDNGGEDSESSELRIGETEVLIRERSSELLIIRRSGSVDGLEVSDPHEITLQSVDGDLGIESVKIDQTTDDNHSMRDGK</sequence>
<accession>A0ACB9FGM9</accession>
<proteinExistence type="predicted"/>
<protein>
    <submittedName>
        <fullName evidence="1">Uncharacterized protein</fullName>
    </submittedName>
</protein>
<dbReference type="EMBL" id="CM042047">
    <property type="protein sequence ID" value="KAI3770151.1"/>
    <property type="molecule type" value="Genomic_DNA"/>
</dbReference>
<comment type="caution">
    <text evidence="1">The sequence shown here is derived from an EMBL/GenBank/DDBJ whole genome shotgun (WGS) entry which is preliminary data.</text>
</comment>
<evidence type="ECO:0000313" key="1">
    <source>
        <dbReference type="EMBL" id="KAI3770151.1"/>
    </source>
</evidence>
<gene>
    <name evidence="1" type="ORF">L6452_01273</name>
</gene>
<dbReference type="Proteomes" id="UP001055879">
    <property type="component" value="Linkage Group LG01"/>
</dbReference>
<evidence type="ECO:0000313" key="2">
    <source>
        <dbReference type="Proteomes" id="UP001055879"/>
    </source>
</evidence>
<organism evidence="1 2">
    <name type="scientific">Arctium lappa</name>
    <name type="common">Greater burdock</name>
    <name type="synonym">Lappa major</name>
    <dbReference type="NCBI Taxonomy" id="4217"/>
    <lineage>
        <taxon>Eukaryota</taxon>
        <taxon>Viridiplantae</taxon>
        <taxon>Streptophyta</taxon>
        <taxon>Embryophyta</taxon>
        <taxon>Tracheophyta</taxon>
        <taxon>Spermatophyta</taxon>
        <taxon>Magnoliopsida</taxon>
        <taxon>eudicotyledons</taxon>
        <taxon>Gunneridae</taxon>
        <taxon>Pentapetalae</taxon>
        <taxon>asterids</taxon>
        <taxon>campanulids</taxon>
        <taxon>Asterales</taxon>
        <taxon>Asteraceae</taxon>
        <taxon>Carduoideae</taxon>
        <taxon>Cardueae</taxon>
        <taxon>Arctiinae</taxon>
        <taxon>Arctium</taxon>
    </lineage>
</organism>
<name>A0ACB9FGM9_ARCLA</name>
<reference evidence="2" key="1">
    <citation type="journal article" date="2022" name="Mol. Ecol. Resour.">
        <title>The genomes of chicory, endive, great burdock and yacon provide insights into Asteraceae palaeo-polyploidization history and plant inulin production.</title>
        <authorList>
            <person name="Fan W."/>
            <person name="Wang S."/>
            <person name="Wang H."/>
            <person name="Wang A."/>
            <person name="Jiang F."/>
            <person name="Liu H."/>
            <person name="Zhao H."/>
            <person name="Xu D."/>
            <person name="Zhang Y."/>
        </authorList>
    </citation>
    <scope>NUCLEOTIDE SEQUENCE [LARGE SCALE GENOMIC DNA]</scope>
    <source>
        <strain evidence="2">cv. Niubang</strain>
    </source>
</reference>
<reference evidence="1 2" key="2">
    <citation type="journal article" date="2022" name="Mol. Ecol. Resour.">
        <title>The genomes of chicory, endive, great burdock and yacon provide insights into Asteraceae paleo-polyploidization history and plant inulin production.</title>
        <authorList>
            <person name="Fan W."/>
            <person name="Wang S."/>
            <person name="Wang H."/>
            <person name="Wang A."/>
            <person name="Jiang F."/>
            <person name="Liu H."/>
            <person name="Zhao H."/>
            <person name="Xu D."/>
            <person name="Zhang Y."/>
        </authorList>
    </citation>
    <scope>NUCLEOTIDE SEQUENCE [LARGE SCALE GENOMIC DNA]</scope>
    <source>
        <strain evidence="2">cv. Niubang</strain>
    </source>
</reference>
<keyword evidence="2" id="KW-1185">Reference proteome</keyword>